<comment type="caution">
    <text evidence="1">The sequence shown here is derived from an EMBL/GenBank/DDBJ whole genome shotgun (WGS) entry which is preliminary data.</text>
</comment>
<evidence type="ECO:0008006" key="3">
    <source>
        <dbReference type="Google" id="ProtNLM"/>
    </source>
</evidence>
<proteinExistence type="predicted"/>
<dbReference type="Proteomes" id="UP000003107">
    <property type="component" value="Unassembled WGS sequence"/>
</dbReference>
<evidence type="ECO:0000313" key="2">
    <source>
        <dbReference type="Proteomes" id="UP000003107"/>
    </source>
</evidence>
<reference evidence="1 2" key="1">
    <citation type="submission" date="2009-07" db="EMBL/GenBank/DDBJ databases">
        <authorList>
            <person name="Madupu R."/>
            <person name="Sebastian Y."/>
            <person name="Durkin A.S."/>
            <person name="Torralba M."/>
            <person name="Methe B."/>
            <person name="Sutton G.G."/>
            <person name="Strausberg R.L."/>
            <person name="Nelson K.E."/>
        </authorList>
    </citation>
    <scope>NUCLEOTIDE SEQUENCE [LARGE SCALE GENOMIC DNA]</scope>
    <source>
        <strain evidence="1 2">RM3277</strain>
    </source>
</reference>
<name>C6RGF9_9BACT</name>
<sequence>MTKNAIKDALKSRLGAEIAGDFRVLKEYELVKFNDEARFVFEGESEIVREFYIFADTGTGDLWLVCLDDGKVAFYDHDAGYLCASNLVKFDLDIAGWLEIAEMFGKFETIDEPSDEQKSKFKLAVSAACPQILEIWDI</sequence>
<gene>
    <name evidence="1" type="ORF">CAMSH0001_0613</name>
</gene>
<dbReference type="GeneID" id="60990527"/>
<dbReference type="OrthoDB" id="5355010at2"/>
<accession>C6RGF9</accession>
<dbReference type="STRING" id="553219.CAMSH0001_0613"/>
<evidence type="ECO:0000313" key="1">
    <source>
        <dbReference type="EMBL" id="EET79509.1"/>
    </source>
</evidence>
<dbReference type="AlphaFoldDB" id="C6RGF9"/>
<organism evidence="1 2">
    <name type="scientific">Campylobacter showae RM3277</name>
    <dbReference type="NCBI Taxonomy" id="553219"/>
    <lineage>
        <taxon>Bacteria</taxon>
        <taxon>Pseudomonadati</taxon>
        <taxon>Campylobacterota</taxon>
        <taxon>Epsilonproteobacteria</taxon>
        <taxon>Campylobacterales</taxon>
        <taxon>Campylobacteraceae</taxon>
        <taxon>Campylobacter</taxon>
    </lineage>
</organism>
<keyword evidence="2" id="KW-1185">Reference proteome</keyword>
<protein>
    <recommendedName>
        <fullName evidence="3">SMI1/KNR4 family protein</fullName>
    </recommendedName>
</protein>
<dbReference type="RefSeq" id="WP_004321271.1">
    <property type="nucleotide sequence ID" value="NZ_ACVQ01000019.1"/>
</dbReference>
<dbReference type="EMBL" id="ACVQ01000019">
    <property type="protein sequence ID" value="EET79509.1"/>
    <property type="molecule type" value="Genomic_DNA"/>
</dbReference>
<dbReference type="eggNOG" id="ENOG5030P5R">
    <property type="taxonomic scope" value="Bacteria"/>
</dbReference>